<dbReference type="GO" id="GO:0005739">
    <property type="term" value="C:mitochondrion"/>
    <property type="evidence" value="ECO:0007669"/>
    <property type="project" value="TreeGrafter"/>
</dbReference>
<evidence type="ECO:0000313" key="5">
    <source>
        <dbReference type="Proteomes" id="UP000691718"/>
    </source>
</evidence>
<proteinExistence type="inferred from homology"/>
<evidence type="ECO:0000259" key="3">
    <source>
        <dbReference type="Pfam" id="PF03435"/>
    </source>
</evidence>
<keyword evidence="2" id="KW-1133">Transmembrane helix</keyword>
<accession>A0A8S3WZB2</accession>
<comment type="similarity">
    <text evidence="1">Belongs to the saccharopine dehydrogenase family.</text>
</comment>
<feature type="transmembrane region" description="Helical" evidence="2">
    <location>
        <begin position="274"/>
        <end position="293"/>
    </location>
</feature>
<evidence type="ECO:0000313" key="4">
    <source>
        <dbReference type="EMBL" id="CAG4987710.1"/>
    </source>
</evidence>
<evidence type="ECO:0000256" key="1">
    <source>
        <dbReference type="ARBA" id="ARBA00038048"/>
    </source>
</evidence>
<dbReference type="FunFam" id="3.40.50.720:FF:000178">
    <property type="entry name" value="Saccharopine dehydrogenase-like oxidoreductase"/>
    <property type="match status" value="2"/>
</dbReference>
<dbReference type="PANTHER" id="PTHR12286:SF5">
    <property type="entry name" value="SACCHAROPINE DEHYDROGENASE-LIKE OXIDOREDUCTASE"/>
    <property type="match status" value="1"/>
</dbReference>
<dbReference type="AlphaFoldDB" id="A0A8S3WZB2"/>
<dbReference type="GO" id="GO:0005811">
    <property type="term" value="C:lipid droplet"/>
    <property type="evidence" value="ECO:0007669"/>
    <property type="project" value="TreeGrafter"/>
</dbReference>
<dbReference type="InterPro" id="IPR051276">
    <property type="entry name" value="Saccharopine_DH-like_oxidrdct"/>
</dbReference>
<comment type="caution">
    <text evidence="4">The sequence shown here is derived from an EMBL/GenBank/DDBJ whole genome shotgun (WGS) entry which is preliminary data.</text>
</comment>
<protein>
    <submittedName>
        <fullName evidence="4">(apollo) hypothetical protein</fullName>
    </submittedName>
</protein>
<dbReference type="EMBL" id="CAJQZP010000840">
    <property type="protein sequence ID" value="CAG4987710.1"/>
    <property type="molecule type" value="Genomic_DNA"/>
</dbReference>
<feature type="transmembrane region" description="Helical" evidence="2">
    <location>
        <begin position="703"/>
        <end position="724"/>
    </location>
</feature>
<dbReference type="Pfam" id="PF03435">
    <property type="entry name" value="Sacchrp_dh_NADP"/>
    <property type="match status" value="2"/>
</dbReference>
<feature type="domain" description="Saccharopine dehydrogenase NADP binding" evidence="3">
    <location>
        <begin position="7"/>
        <end position="140"/>
    </location>
</feature>
<sequence>MSRLDLVIFGATGFTGKNTVIECARIAKRRPGLTWGIAGRSQSKLDAVLKEASKKTGDDLSSTPVILADVKDDSSVQAMCERAKVLVNCCGPYRLYGEPVVRAAVHCRTHYVDVSGEPTFIESMQLRYDPAAREAGVYIISACGFDSIPNDMGVIFLEQNFEGTLNSVESYISTYLPPEYRKAARSGVIHYGTWESIIYGVTYKNELSPLRKQLFAERIPTFQPVPPKRSLHKKDSSWCVPFPGSDASVVYRTQRQLYTTEGKRPVQFRVYVKMHSFLMLMLVAFAGVMFYLFTRTSFTRKWLLNYPKLFSFGMVTKDEIKEEVMDNTHFKMELRGLGWERGADVENTPPNKKMVAKVTGTNPGYGATVVALLYSALTILDEKDKMPKPGGVMTTGYAFRNTELIKRLHENNLKFEIIENHYNKMSRLDLVIFGATGFTGKNTLIECVRIDKRRPGLTWGIAGRSQSKLDGVLQEASIKTGENLSSIPVILADVSDDSSLLAMCKRAKVLVNCCGPYKLHGEAVVSAAVRCRTHYVDVSGEPVFIQSMQLRYDPAAREAGVYIISACGFDSIPNDMGVIFLERNFDGTLNSVESYISADVPQEYQKAARQYGCFHYGTWASIVYGLMYQNELPALRKLLYPDRMPTFKPSLPKRWVIHKHNGSWCVPFPFCDEYVVYDTQRRLYANTGKRPVKFHAYIKMPSGLLLLLTLLSGALLYLFTFTSYTRSWLLKYPRFFTFGAFTNDDIKEDVMDNTHFNVELHGVGWERGDDIESTPPTKKMVAKVSGTNPGYGATVVALLHSALTILDEKDKMPNLGGVLTTGYAFSDTDLIKRLHENNFKFEIVEK</sequence>
<organism evidence="4 5">
    <name type="scientific">Parnassius apollo</name>
    <name type="common">Apollo butterfly</name>
    <name type="synonym">Papilio apollo</name>
    <dbReference type="NCBI Taxonomy" id="110799"/>
    <lineage>
        <taxon>Eukaryota</taxon>
        <taxon>Metazoa</taxon>
        <taxon>Ecdysozoa</taxon>
        <taxon>Arthropoda</taxon>
        <taxon>Hexapoda</taxon>
        <taxon>Insecta</taxon>
        <taxon>Pterygota</taxon>
        <taxon>Neoptera</taxon>
        <taxon>Endopterygota</taxon>
        <taxon>Lepidoptera</taxon>
        <taxon>Glossata</taxon>
        <taxon>Ditrysia</taxon>
        <taxon>Papilionoidea</taxon>
        <taxon>Papilionidae</taxon>
        <taxon>Parnassiinae</taxon>
        <taxon>Parnassini</taxon>
        <taxon>Parnassius</taxon>
        <taxon>Parnassius</taxon>
    </lineage>
</organism>
<dbReference type="InterPro" id="IPR005097">
    <property type="entry name" value="Sacchrp_dh_NADP-bd"/>
</dbReference>
<reference evidence="4" key="1">
    <citation type="submission" date="2021-04" db="EMBL/GenBank/DDBJ databases">
        <authorList>
            <person name="Tunstrom K."/>
        </authorList>
    </citation>
    <scope>NUCLEOTIDE SEQUENCE</scope>
</reference>
<evidence type="ECO:0000256" key="2">
    <source>
        <dbReference type="SAM" id="Phobius"/>
    </source>
</evidence>
<keyword evidence="5" id="KW-1185">Reference proteome</keyword>
<feature type="domain" description="Saccharopine dehydrogenase NADP binding" evidence="3">
    <location>
        <begin position="431"/>
        <end position="564"/>
    </location>
</feature>
<dbReference type="Proteomes" id="UP000691718">
    <property type="component" value="Unassembled WGS sequence"/>
</dbReference>
<dbReference type="PANTHER" id="PTHR12286">
    <property type="entry name" value="SACCHAROPINE DEHYDROGENASE-LIKE OXIDOREDUCTASE"/>
    <property type="match status" value="1"/>
</dbReference>
<dbReference type="GO" id="GO:0009247">
    <property type="term" value="P:glycolipid biosynthetic process"/>
    <property type="evidence" value="ECO:0007669"/>
    <property type="project" value="TreeGrafter"/>
</dbReference>
<gene>
    <name evidence="4" type="ORF">PAPOLLO_LOCUS11500</name>
</gene>
<name>A0A8S3WZB2_PARAO</name>
<dbReference type="GO" id="GO:0005886">
    <property type="term" value="C:plasma membrane"/>
    <property type="evidence" value="ECO:0007669"/>
    <property type="project" value="TreeGrafter"/>
</dbReference>
<dbReference type="OrthoDB" id="10268090at2759"/>
<keyword evidence="2" id="KW-0812">Transmembrane</keyword>
<keyword evidence="2" id="KW-0472">Membrane</keyword>